<dbReference type="Pfam" id="PF01124">
    <property type="entry name" value="MAPEG"/>
    <property type="match status" value="1"/>
</dbReference>
<protein>
    <submittedName>
        <fullName evidence="6">MAPEG family protein</fullName>
    </submittedName>
</protein>
<evidence type="ECO:0000313" key="7">
    <source>
        <dbReference type="Proteomes" id="UP001139028"/>
    </source>
</evidence>
<dbReference type="GO" id="GO:0016020">
    <property type="term" value="C:membrane"/>
    <property type="evidence" value="ECO:0007669"/>
    <property type="project" value="UniProtKB-SubCell"/>
</dbReference>
<dbReference type="Gene3D" id="1.20.120.550">
    <property type="entry name" value="Membrane associated eicosanoid/glutathione metabolism-like domain"/>
    <property type="match status" value="1"/>
</dbReference>
<keyword evidence="4 5" id="KW-0472">Membrane</keyword>
<dbReference type="InterPro" id="IPR023352">
    <property type="entry name" value="MAPEG-like_dom_sf"/>
</dbReference>
<dbReference type="AlphaFoldDB" id="A0A9X2EQ68"/>
<feature type="transmembrane region" description="Helical" evidence="5">
    <location>
        <begin position="12"/>
        <end position="32"/>
    </location>
</feature>
<dbReference type="EMBL" id="JALBWM010000129">
    <property type="protein sequence ID" value="MCO1336382.1"/>
    <property type="molecule type" value="Genomic_DNA"/>
</dbReference>
<feature type="transmembrane region" description="Helical" evidence="5">
    <location>
        <begin position="119"/>
        <end position="141"/>
    </location>
</feature>
<feature type="transmembrane region" description="Helical" evidence="5">
    <location>
        <begin position="73"/>
        <end position="99"/>
    </location>
</feature>
<evidence type="ECO:0000256" key="3">
    <source>
        <dbReference type="ARBA" id="ARBA00022989"/>
    </source>
</evidence>
<evidence type="ECO:0000256" key="5">
    <source>
        <dbReference type="SAM" id="Phobius"/>
    </source>
</evidence>
<evidence type="ECO:0000256" key="1">
    <source>
        <dbReference type="ARBA" id="ARBA00004370"/>
    </source>
</evidence>
<keyword evidence="7" id="KW-1185">Reference proteome</keyword>
<evidence type="ECO:0000256" key="2">
    <source>
        <dbReference type="ARBA" id="ARBA00022692"/>
    </source>
</evidence>
<dbReference type="SUPFAM" id="SSF161084">
    <property type="entry name" value="MAPEG domain-like"/>
    <property type="match status" value="1"/>
</dbReference>
<comment type="subcellular location">
    <subcellularLocation>
        <location evidence="1">Membrane</location>
    </subcellularLocation>
</comment>
<dbReference type="Proteomes" id="UP001139028">
    <property type="component" value="Unassembled WGS sequence"/>
</dbReference>
<keyword evidence="2 5" id="KW-0812">Transmembrane</keyword>
<gene>
    <name evidence="6" type="ORF">MO867_18780</name>
</gene>
<evidence type="ECO:0000313" key="6">
    <source>
        <dbReference type="EMBL" id="MCO1336382.1"/>
    </source>
</evidence>
<reference evidence="6" key="1">
    <citation type="journal article" date="2022" name="Arch. Microbiol.">
        <title>Microbulbifer okhotskensis sp. nov., isolated from a deep bottom sediment of the Okhotsk Sea.</title>
        <authorList>
            <person name="Romanenko L."/>
            <person name="Kurilenko V."/>
            <person name="Otstavnykh N."/>
            <person name="Velansky P."/>
            <person name="Isaeva M."/>
            <person name="Mikhailov V."/>
        </authorList>
    </citation>
    <scope>NUCLEOTIDE SEQUENCE</scope>
    <source>
        <strain evidence="6">OS29</strain>
    </source>
</reference>
<accession>A0A9X2EQ68</accession>
<sequence>MEASVELIQPVVALVIWSLVMWVWMYATRLPAIASMKMKMNPEAPAGTQMSNLPPRVRWKADNYNHLMEQPTIFYAIVFSLAFLDAATGVNIFVSWVYVGLRVVHSLVQALTNKIEIRFVIFLFSSISLFILTFNAVNMAFK</sequence>
<evidence type="ECO:0000256" key="4">
    <source>
        <dbReference type="ARBA" id="ARBA00023136"/>
    </source>
</evidence>
<organism evidence="6 7">
    <name type="scientific">Microbulbifer okhotskensis</name>
    <dbReference type="NCBI Taxonomy" id="2926617"/>
    <lineage>
        <taxon>Bacteria</taxon>
        <taxon>Pseudomonadati</taxon>
        <taxon>Pseudomonadota</taxon>
        <taxon>Gammaproteobacteria</taxon>
        <taxon>Cellvibrionales</taxon>
        <taxon>Microbulbiferaceae</taxon>
        <taxon>Microbulbifer</taxon>
    </lineage>
</organism>
<keyword evidence="3 5" id="KW-1133">Transmembrane helix</keyword>
<comment type="caution">
    <text evidence="6">The sequence shown here is derived from an EMBL/GenBank/DDBJ whole genome shotgun (WGS) entry which is preliminary data.</text>
</comment>
<dbReference type="RefSeq" id="WP_252472005.1">
    <property type="nucleotide sequence ID" value="NZ_JALBWM010000129.1"/>
</dbReference>
<name>A0A9X2EQ68_9GAMM</name>
<proteinExistence type="predicted"/>
<dbReference type="InterPro" id="IPR001129">
    <property type="entry name" value="Membr-assoc_MAPEG"/>
</dbReference>